<dbReference type="PROSITE" id="PS50109">
    <property type="entry name" value="HIS_KIN"/>
    <property type="match status" value="1"/>
</dbReference>
<keyword evidence="12" id="KW-0902">Two-component regulatory system</keyword>
<evidence type="ECO:0000256" key="1">
    <source>
        <dbReference type="ARBA" id="ARBA00000085"/>
    </source>
</evidence>
<dbReference type="SUPFAM" id="SSF55874">
    <property type="entry name" value="ATPase domain of HSP90 chaperone/DNA topoisomerase II/histidine kinase"/>
    <property type="match status" value="1"/>
</dbReference>
<comment type="catalytic activity">
    <reaction evidence="1">
        <text>ATP + protein L-histidine = ADP + protein N-phospho-L-histidine.</text>
        <dbReference type="EC" id="2.7.13.3"/>
    </reaction>
</comment>
<sequence length="456" mass="52476">MNDPIFKRRKTMLYQMNYWYFLVFSVIVVLISLSVLSAVIIQLYKETQQEAHYVEKKLIHISKSKTPDWHEAIEDQLYTKHPDFYIHVETPAHQSIYSTGSESITDNNRYLIHLSLFSSISFKKKFIPIYHHRFYSNGYHFDLFVRMIRIYQFIKLVAKILSICGVIGILIGLLAIYQLSRHLSLPLRNVTRRIKQVTASQDLKKSIIVPNQPQEVHDMALAFNRMMEQLDQLIDREKRFVADASHELRTPLAAIRGHVELIKRHGKGHPEVIEQSIQFMDQESRRMQRLMDQLLMITHLEKKAAEVQTIDLSVIVQTVVSDYFQTTDRPIETSIAKHVSALSNEDYIHQILISLLDNARKYTPASGSIQVAVTTDDAFAYIRVTNDGPVIPDAEKEAIFTRFYRLDKARNSGKGGSGLGLSIVKTMVDMINGKIWVEDAPTGGNVFIVQMKRAIE</sequence>
<keyword evidence="11 14" id="KW-1133">Transmembrane helix</keyword>
<evidence type="ECO:0000256" key="7">
    <source>
        <dbReference type="ARBA" id="ARBA00022692"/>
    </source>
</evidence>
<dbReference type="SUPFAM" id="SSF47384">
    <property type="entry name" value="Homodimeric domain of signal transducing histidine kinase"/>
    <property type="match status" value="1"/>
</dbReference>
<keyword evidence="5" id="KW-0597">Phosphoprotein</keyword>
<name>A0ABS2QBD8_9BACL</name>
<dbReference type="CDD" id="cd06225">
    <property type="entry name" value="HAMP"/>
    <property type="match status" value="1"/>
</dbReference>
<keyword evidence="4" id="KW-1003">Cell membrane</keyword>
<dbReference type="Pfam" id="PF02518">
    <property type="entry name" value="HATPase_c"/>
    <property type="match status" value="1"/>
</dbReference>
<dbReference type="EMBL" id="JAFBEV010000034">
    <property type="protein sequence ID" value="MBM7659084.1"/>
    <property type="molecule type" value="Genomic_DNA"/>
</dbReference>
<dbReference type="RefSeq" id="WP_205007630.1">
    <property type="nucleotide sequence ID" value="NZ_CBCRXA010000032.1"/>
</dbReference>
<dbReference type="InterPro" id="IPR005467">
    <property type="entry name" value="His_kinase_dom"/>
</dbReference>
<dbReference type="InterPro" id="IPR004358">
    <property type="entry name" value="Sig_transdc_His_kin-like_C"/>
</dbReference>
<dbReference type="Proteomes" id="UP000823201">
    <property type="component" value="Unassembled WGS sequence"/>
</dbReference>
<evidence type="ECO:0000256" key="3">
    <source>
        <dbReference type="ARBA" id="ARBA00012438"/>
    </source>
</evidence>
<evidence type="ECO:0000256" key="13">
    <source>
        <dbReference type="ARBA" id="ARBA00023136"/>
    </source>
</evidence>
<evidence type="ECO:0000256" key="12">
    <source>
        <dbReference type="ARBA" id="ARBA00023012"/>
    </source>
</evidence>
<reference evidence="17 18" key="1">
    <citation type="submission" date="2021-01" db="EMBL/GenBank/DDBJ databases">
        <title>Genomic Encyclopedia of Type Strains, Phase IV (KMG-IV): sequencing the most valuable type-strain genomes for metagenomic binning, comparative biology and taxonomic classification.</title>
        <authorList>
            <person name="Goeker M."/>
        </authorList>
    </citation>
    <scope>NUCLEOTIDE SEQUENCE [LARGE SCALE GENOMIC DNA]</scope>
    <source>
        <strain evidence="17 18">DSM 100968</strain>
    </source>
</reference>
<dbReference type="InterPro" id="IPR003660">
    <property type="entry name" value="HAMP_dom"/>
</dbReference>
<evidence type="ECO:0000256" key="2">
    <source>
        <dbReference type="ARBA" id="ARBA00004651"/>
    </source>
</evidence>
<dbReference type="InterPro" id="IPR036890">
    <property type="entry name" value="HATPase_C_sf"/>
</dbReference>
<dbReference type="PANTHER" id="PTHR45436:SF5">
    <property type="entry name" value="SENSOR HISTIDINE KINASE TRCS"/>
    <property type="match status" value="1"/>
</dbReference>
<evidence type="ECO:0000256" key="11">
    <source>
        <dbReference type="ARBA" id="ARBA00022989"/>
    </source>
</evidence>
<dbReference type="Gene3D" id="1.10.287.130">
    <property type="match status" value="1"/>
</dbReference>
<evidence type="ECO:0000256" key="4">
    <source>
        <dbReference type="ARBA" id="ARBA00022475"/>
    </source>
</evidence>
<comment type="subcellular location">
    <subcellularLocation>
        <location evidence="2">Cell membrane</location>
        <topology evidence="2">Multi-pass membrane protein</topology>
    </subcellularLocation>
</comment>
<dbReference type="SMART" id="SM00387">
    <property type="entry name" value="HATPase_c"/>
    <property type="match status" value="1"/>
</dbReference>
<evidence type="ECO:0000259" key="15">
    <source>
        <dbReference type="PROSITE" id="PS50109"/>
    </source>
</evidence>
<evidence type="ECO:0000256" key="6">
    <source>
        <dbReference type="ARBA" id="ARBA00022679"/>
    </source>
</evidence>
<feature type="domain" description="HAMP" evidence="16">
    <location>
        <begin position="181"/>
        <end position="235"/>
    </location>
</feature>
<accession>A0ABS2QBD8</accession>
<keyword evidence="9 17" id="KW-0418">Kinase</keyword>
<dbReference type="Pfam" id="PF00512">
    <property type="entry name" value="HisKA"/>
    <property type="match status" value="1"/>
</dbReference>
<feature type="transmembrane region" description="Helical" evidence="14">
    <location>
        <begin position="156"/>
        <end position="179"/>
    </location>
</feature>
<keyword evidence="18" id="KW-1185">Reference proteome</keyword>
<dbReference type="InterPro" id="IPR003594">
    <property type="entry name" value="HATPase_dom"/>
</dbReference>
<dbReference type="EC" id="2.7.13.3" evidence="3"/>
<evidence type="ECO:0000259" key="16">
    <source>
        <dbReference type="PROSITE" id="PS50885"/>
    </source>
</evidence>
<evidence type="ECO:0000256" key="10">
    <source>
        <dbReference type="ARBA" id="ARBA00022840"/>
    </source>
</evidence>
<dbReference type="Pfam" id="PF00672">
    <property type="entry name" value="HAMP"/>
    <property type="match status" value="1"/>
</dbReference>
<evidence type="ECO:0000313" key="17">
    <source>
        <dbReference type="EMBL" id="MBM7659084.1"/>
    </source>
</evidence>
<keyword evidence="10" id="KW-0067">ATP-binding</keyword>
<dbReference type="InterPro" id="IPR050428">
    <property type="entry name" value="TCS_sensor_his_kinase"/>
</dbReference>
<dbReference type="SMART" id="SM00304">
    <property type="entry name" value="HAMP"/>
    <property type="match status" value="1"/>
</dbReference>
<dbReference type="SMART" id="SM00388">
    <property type="entry name" value="HisKA"/>
    <property type="match status" value="1"/>
</dbReference>
<comment type="caution">
    <text evidence="17">The sequence shown here is derived from an EMBL/GenBank/DDBJ whole genome shotgun (WGS) entry which is preliminary data.</text>
</comment>
<evidence type="ECO:0000256" key="9">
    <source>
        <dbReference type="ARBA" id="ARBA00022777"/>
    </source>
</evidence>
<keyword evidence="6" id="KW-0808">Transferase</keyword>
<dbReference type="GO" id="GO:0016301">
    <property type="term" value="F:kinase activity"/>
    <property type="evidence" value="ECO:0007669"/>
    <property type="project" value="UniProtKB-KW"/>
</dbReference>
<feature type="domain" description="Histidine kinase" evidence="15">
    <location>
        <begin position="243"/>
        <end position="455"/>
    </location>
</feature>
<dbReference type="Gene3D" id="3.30.565.10">
    <property type="entry name" value="Histidine kinase-like ATPase, C-terminal domain"/>
    <property type="match status" value="1"/>
</dbReference>
<keyword evidence="8" id="KW-0547">Nucleotide-binding</keyword>
<evidence type="ECO:0000256" key="8">
    <source>
        <dbReference type="ARBA" id="ARBA00022741"/>
    </source>
</evidence>
<dbReference type="PROSITE" id="PS50885">
    <property type="entry name" value="HAMP"/>
    <property type="match status" value="1"/>
</dbReference>
<dbReference type="InterPro" id="IPR036097">
    <property type="entry name" value="HisK_dim/P_sf"/>
</dbReference>
<dbReference type="PRINTS" id="PR00344">
    <property type="entry name" value="BCTRLSENSOR"/>
</dbReference>
<evidence type="ECO:0000256" key="14">
    <source>
        <dbReference type="SAM" id="Phobius"/>
    </source>
</evidence>
<proteinExistence type="predicted"/>
<protein>
    <recommendedName>
        <fullName evidence="3">histidine kinase</fullName>
        <ecNumber evidence="3">2.7.13.3</ecNumber>
    </recommendedName>
</protein>
<evidence type="ECO:0000256" key="5">
    <source>
        <dbReference type="ARBA" id="ARBA00022553"/>
    </source>
</evidence>
<dbReference type="PANTHER" id="PTHR45436">
    <property type="entry name" value="SENSOR HISTIDINE KINASE YKOH"/>
    <property type="match status" value="1"/>
</dbReference>
<keyword evidence="7 14" id="KW-0812">Transmembrane</keyword>
<evidence type="ECO:0000313" key="18">
    <source>
        <dbReference type="Proteomes" id="UP000823201"/>
    </source>
</evidence>
<feature type="transmembrane region" description="Helical" evidence="14">
    <location>
        <begin position="18"/>
        <end position="41"/>
    </location>
</feature>
<dbReference type="CDD" id="cd00082">
    <property type="entry name" value="HisKA"/>
    <property type="match status" value="1"/>
</dbReference>
<gene>
    <name evidence="17" type="ORF">JOC27_002575</name>
</gene>
<organism evidence="17 18">
    <name type="scientific">Sporolactobacillus spathodeae</name>
    <dbReference type="NCBI Taxonomy" id="1465502"/>
    <lineage>
        <taxon>Bacteria</taxon>
        <taxon>Bacillati</taxon>
        <taxon>Bacillota</taxon>
        <taxon>Bacilli</taxon>
        <taxon>Bacillales</taxon>
        <taxon>Sporolactobacillaceae</taxon>
        <taxon>Sporolactobacillus</taxon>
    </lineage>
</organism>
<dbReference type="InterPro" id="IPR003661">
    <property type="entry name" value="HisK_dim/P_dom"/>
</dbReference>
<dbReference type="Gene3D" id="6.10.340.10">
    <property type="match status" value="1"/>
</dbReference>
<keyword evidence="13 14" id="KW-0472">Membrane</keyword>